<evidence type="ECO:0000259" key="10">
    <source>
        <dbReference type="Pfam" id="PF02544"/>
    </source>
</evidence>
<proteinExistence type="inferred from homology"/>
<evidence type="ECO:0000256" key="9">
    <source>
        <dbReference type="SAM" id="Phobius"/>
    </source>
</evidence>
<accession>A0A1G4J068</accession>
<dbReference type="OrthoDB" id="540503at2759"/>
<feature type="transmembrane region" description="Helical" evidence="9">
    <location>
        <begin position="202"/>
        <end position="221"/>
    </location>
</feature>
<evidence type="ECO:0000256" key="5">
    <source>
        <dbReference type="ARBA" id="ARBA00022989"/>
    </source>
</evidence>
<evidence type="ECO:0000256" key="8">
    <source>
        <dbReference type="ARBA" id="ARBA00023136"/>
    </source>
</evidence>
<reference evidence="12" key="1">
    <citation type="submission" date="2016-03" db="EMBL/GenBank/DDBJ databases">
        <authorList>
            <person name="Devillers Hugo."/>
        </authorList>
    </citation>
    <scope>NUCLEOTIDE SEQUENCE [LARGE SCALE GENOMIC DNA]</scope>
</reference>
<dbReference type="InterPro" id="IPR039357">
    <property type="entry name" value="SRD5A/TECR"/>
</dbReference>
<comment type="subcellular location">
    <subcellularLocation>
        <location evidence="1">Membrane</location>
        <topology evidence="1">Multi-pass membrane protein</topology>
    </subcellularLocation>
</comment>
<comment type="similarity">
    <text evidence="2">Belongs to the steroid 5-alpha reductase family.</text>
</comment>
<keyword evidence="4 9" id="KW-0812">Transmembrane</keyword>
<evidence type="ECO:0000256" key="6">
    <source>
        <dbReference type="ARBA" id="ARBA00023002"/>
    </source>
</evidence>
<dbReference type="EMBL" id="LT598450">
    <property type="protein sequence ID" value="SCU82952.1"/>
    <property type="molecule type" value="Genomic_DNA"/>
</dbReference>
<dbReference type="GO" id="GO:0016627">
    <property type="term" value="F:oxidoreductase activity, acting on the CH-CH group of donors"/>
    <property type="evidence" value="ECO:0007669"/>
    <property type="project" value="InterPro"/>
</dbReference>
<evidence type="ECO:0000313" key="12">
    <source>
        <dbReference type="Proteomes" id="UP000189911"/>
    </source>
</evidence>
<dbReference type="PANTHER" id="PTHR10556:SF28">
    <property type="entry name" value="VERY-LONG-CHAIN ENOYL-COA REDUCTASE"/>
    <property type="match status" value="1"/>
</dbReference>
<dbReference type="GO" id="GO:0042761">
    <property type="term" value="P:very long-chain fatty acid biosynthetic process"/>
    <property type="evidence" value="ECO:0007669"/>
    <property type="project" value="TreeGrafter"/>
</dbReference>
<feature type="transmembrane region" description="Helical" evidence="9">
    <location>
        <begin position="162"/>
        <end position="182"/>
    </location>
</feature>
<dbReference type="PROSITE" id="PS50244">
    <property type="entry name" value="S5A_REDUCTASE"/>
    <property type="match status" value="1"/>
</dbReference>
<evidence type="ECO:0000256" key="4">
    <source>
        <dbReference type="ARBA" id="ARBA00022692"/>
    </source>
</evidence>
<evidence type="ECO:0000313" key="11">
    <source>
        <dbReference type="EMBL" id="SCU82952.1"/>
    </source>
</evidence>
<evidence type="ECO:0000256" key="2">
    <source>
        <dbReference type="ARBA" id="ARBA00007742"/>
    </source>
</evidence>
<protein>
    <submittedName>
        <fullName evidence="11">LANO_0B07932g1_1</fullName>
    </submittedName>
</protein>
<name>A0A1G4J068_9SACH</name>
<dbReference type="GO" id="GO:0016020">
    <property type="term" value="C:membrane"/>
    <property type="evidence" value="ECO:0007669"/>
    <property type="project" value="UniProtKB-SubCell"/>
</dbReference>
<keyword evidence="6" id="KW-0560">Oxidoreductase</keyword>
<evidence type="ECO:0000256" key="7">
    <source>
        <dbReference type="ARBA" id="ARBA00023098"/>
    </source>
</evidence>
<dbReference type="InterPro" id="IPR001104">
    <property type="entry name" value="3-oxo-5_a-steroid_4-DH_C"/>
</dbReference>
<feature type="domain" description="3-oxo-5-alpha-steroid 4-dehydrogenase C-terminal" evidence="10">
    <location>
        <begin position="151"/>
        <end position="306"/>
    </location>
</feature>
<dbReference type="AlphaFoldDB" id="A0A1G4J068"/>
<dbReference type="PANTHER" id="PTHR10556">
    <property type="entry name" value="3-OXO-5-ALPHA-STEROID 4-DEHYDROGENASE"/>
    <property type="match status" value="1"/>
</dbReference>
<keyword evidence="8 9" id="KW-0472">Membrane</keyword>
<gene>
    <name evidence="11" type="ORF">LANO_0B07932G</name>
</gene>
<evidence type="ECO:0000256" key="3">
    <source>
        <dbReference type="ARBA" id="ARBA00022516"/>
    </source>
</evidence>
<sequence length="306" mass="35541">MGILVKSRSRSLKDVEIPAGTKTLSSALDSISAKNKNINTNRIRLTILKEDKQIPITSDHAFEDLSTVQLFAKDIGPQISWRFVFCMEYLGPIILHSLMYYLSTRPALAKYHCKSRGYNPFVNKVAYLLVMVHYVKRELESLFLHKFAQSTMPLFNLFKNSFHYWILNGAISLGYFGYGFILKDATVFKLYSTFKLDNSFNLLLSVFMVAEFWNFYTHYQLRRWGDSQKAKGITQRVPLEDGIFKIFVAPNYTFEVLAWTAFTLIFKLNVFAVFFLAVSTVQLYAWAAKKNRKYGTRRAFLIPYIF</sequence>
<keyword evidence="3" id="KW-0444">Lipid biosynthesis</keyword>
<keyword evidence="7" id="KW-0443">Lipid metabolism</keyword>
<keyword evidence="5 9" id="KW-1133">Transmembrane helix</keyword>
<evidence type="ECO:0000256" key="1">
    <source>
        <dbReference type="ARBA" id="ARBA00004141"/>
    </source>
</evidence>
<keyword evidence="12" id="KW-1185">Reference proteome</keyword>
<organism evidence="11 12">
    <name type="scientific">Lachancea nothofagi CBS 11611</name>
    <dbReference type="NCBI Taxonomy" id="1266666"/>
    <lineage>
        <taxon>Eukaryota</taxon>
        <taxon>Fungi</taxon>
        <taxon>Dikarya</taxon>
        <taxon>Ascomycota</taxon>
        <taxon>Saccharomycotina</taxon>
        <taxon>Saccharomycetes</taxon>
        <taxon>Saccharomycetales</taxon>
        <taxon>Saccharomycetaceae</taxon>
        <taxon>Lachancea</taxon>
    </lineage>
</organism>
<dbReference type="Pfam" id="PF02544">
    <property type="entry name" value="Steroid_dh"/>
    <property type="match status" value="1"/>
</dbReference>
<dbReference type="Proteomes" id="UP000189911">
    <property type="component" value="Chromosome B"/>
</dbReference>